<proteinExistence type="predicted"/>
<keyword evidence="2" id="KW-1185">Reference proteome</keyword>
<dbReference type="EMBL" id="BPLR01000568">
    <property type="protein sequence ID" value="GIY95729.1"/>
    <property type="molecule type" value="Genomic_DNA"/>
</dbReference>
<comment type="caution">
    <text evidence="1">The sequence shown here is derived from an EMBL/GenBank/DDBJ whole genome shotgun (WGS) entry which is preliminary data.</text>
</comment>
<organism evidence="1 2">
    <name type="scientific">Caerostris extrusa</name>
    <name type="common">Bark spider</name>
    <name type="synonym">Caerostris bankana</name>
    <dbReference type="NCBI Taxonomy" id="172846"/>
    <lineage>
        <taxon>Eukaryota</taxon>
        <taxon>Metazoa</taxon>
        <taxon>Ecdysozoa</taxon>
        <taxon>Arthropoda</taxon>
        <taxon>Chelicerata</taxon>
        <taxon>Arachnida</taxon>
        <taxon>Araneae</taxon>
        <taxon>Araneomorphae</taxon>
        <taxon>Entelegynae</taxon>
        <taxon>Araneoidea</taxon>
        <taxon>Araneidae</taxon>
        <taxon>Caerostris</taxon>
    </lineage>
</organism>
<name>A0AAV4XNS6_CAEEX</name>
<protein>
    <submittedName>
        <fullName evidence="1">Uncharacterized protein</fullName>
    </submittedName>
</protein>
<sequence>MVNTIPVHSAMAITIPENGHYDSKNFTMAIIPENFTMANDSGEFYNGHYFSNIFYDGSNILHSVIFPTYSKTVTTILANSTHSTIQHILPWAIIFQHILQWLL</sequence>
<dbReference type="Proteomes" id="UP001054945">
    <property type="component" value="Unassembled WGS sequence"/>
</dbReference>
<evidence type="ECO:0000313" key="1">
    <source>
        <dbReference type="EMBL" id="GIY95729.1"/>
    </source>
</evidence>
<reference evidence="1 2" key="1">
    <citation type="submission" date="2021-06" db="EMBL/GenBank/DDBJ databases">
        <title>Caerostris extrusa draft genome.</title>
        <authorList>
            <person name="Kono N."/>
            <person name="Arakawa K."/>
        </authorList>
    </citation>
    <scope>NUCLEOTIDE SEQUENCE [LARGE SCALE GENOMIC DNA]</scope>
</reference>
<accession>A0AAV4XNS6</accession>
<gene>
    <name evidence="1" type="ORF">CEXT_740931</name>
</gene>
<dbReference type="AlphaFoldDB" id="A0AAV4XNS6"/>
<evidence type="ECO:0000313" key="2">
    <source>
        <dbReference type="Proteomes" id="UP001054945"/>
    </source>
</evidence>